<reference evidence="1" key="1">
    <citation type="submission" date="2014-09" db="EMBL/GenBank/DDBJ databases">
        <authorList>
            <person name="Magalhaes I.L.F."/>
            <person name="Oliveira U."/>
            <person name="Santos F.R."/>
            <person name="Vidigal T.H.D.A."/>
            <person name="Brescovit A.D."/>
            <person name="Santos A.J."/>
        </authorList>
    </citation>
    <scope>NUCLEOTIDE SEQUENCE</scope>
    <source>
        <tissue evidence="1">Shoot tissue taken approximately 20 cm above the soil surface</tissue>
    </source>
</reference>
<name>A0A0A9AJ02_ARUDO</name>
<dbReference type="EMBL" id="GBRH01250833">
    <property type="protein sequence ID" value="JAD47062.1"/>
    <property type="molecule type" value="Transcribed_RNA"/>
</dbReference>
<proteinExistence type="predicted"/>
<reference evidence="1" key="2">
    <citation type="journal article" date="2015" name="Data Brief">
        <title>Shoot transcriptome of the giant reed, Arundo donax.</title>
        <authorList>
            <person name="Barrero R.A."/>
            <person name="Guerrero F.D."/>
            <person name="Moolhuijzen P."/>
            <person name="Goolsby J.A."/>
            <person name="Tidwell J."/>
            <person name="Bellgard S.E."/>
            <person name="Bellgard M.I."/>
        </authorList>
    </citation>
    <scope>NUCLEOTIDE SEQUENCE</scope>
    <source>
        <tissue evidence="1">Shoot tissue taken approximately 20 cm above the soil surface</tissue>
    </source>
</reference>
<accession>A0A0A9AJ02</accession>
<protein>
    <submittedName>
        <fullName evidence="1">Uncharacterized protein</fullName>
    </submittedName>
</protein>
<evidence type="ECO:0000313" key="1">
    <source>
        <dbReference type="EMBL" id="JAD47062.1"/>
    </source>
</evidence>
<organism evidence="1">
    <name type="scientific">Arundo donax</name>
    <name type="common">Giant reed</name>
    <name type="synonym">Donax arundinaceus</name>
    <dbReference type="NCBI Taxonomy" id="35708"/>
    <lineage>
        <taxon>Eukaryota</taxon>
        <taxon>Viridiplantae</taxon>
        <taxon>Streptophyta</taxon>
        <taxon>Embryophyta</taxon>
        <taxon>Tracheophyta</taxon>
        <taxon>Spermatophyta</taxon>
        <taxon>Magnoliopsida</taxon>
        <taxon>Liliopsida</taxon>
        <taxon>Poales</taxon>
        <taxon>Poaceae</taxon>
        <taxon>PACMAD clade</taxon>
        <taxon>Arundinoideae</taxon>
        <taxon>Arundineae</taxon>
        <taxon>Arundo</taxon>
    </lineage>
</organism>
<sequence length="9" mass="1117">MLQHLFLCL</sequence>